<protein>
    <submittedName>
        <fullName evidence="2">(diamondback moth) hypothetical protein</fullName>
    </submittedName>
</protein>
<feature type="compositionally biased region" description="Basic and acidic residues" evidence="1">
    <location>
        <begin position="98"/>
        <end position="112"/>
    </location>
</feature>
<accession>A0A8S4EAA6</accession>
<reference evidence="2" key="1">
    <citation type="submission" date="2020-11" db="EMBL/GenBank/DDBJ databases">
        <authorList>
            <person name="Whiteford S."/>
        </authorList>
    </citation>
    <scope>NUCLEOTIDE SEQUENCE</scope>
</reference>
<feature type="compositionally biased region" description="Basic residues" evidence="1">
    <location>
        <begin position="348"/>
        <end position="357"/>
    </location>
</feature>
<evidence type="ECO:0000313" key="3">
    <source>
        <dbReference type="Proteomes" id="UP000653454"/>
    </source>
</evidence>
<feature type="region of interest" description="Disordered" evidence="1">
    <location>
        <begin position="170"/>
        <end position="210"/>
    </location>
</feature>
<feature type="compositionally biased region" description="Polar residues" evidence="1">
    <location>
        <begin position="199"/>
        <end position="208"/>
    </location>
</feature>
<feature type="region of interest" description="Disordered" evidence="1">
    <location>
        <begin position="228"/>
        <end position="249"/>
    </location>
</feature>
<dbReference type="Proteomes" id="UP000653454">
    <property type="component" value="Unassembled WGS sequence"/>
</dbReference>
<dbReference type="EMBL" id="CAJHNJ030000014">
    <property type="protein sequence ID" value="CAG9112640.1"/>
    <property type="molecule type" value="Genomic_DNA"/>
</dbReference>
<comment type="caution">
    <text evidence="2">The sequence shown here is derived from an EMBL/GenBank/DDBJ whole genome shotgun (WGS) entry which is preliminary data.</text>
</comment>
<evidence type="ECO:0000256" key="1">
    <source>
        <dbReference type="SAM" id="MobiDB-lite"/>
    </source>
</evidence>
<feature type="region of interest" description="Disordered" evidence="1">
    <location>
        <begin position="309"/>
        <end position="358"/>
    </location>
</feature>
<sequence>MAAKSPVQRREVIGGEQFEQRREVFGQHDTVFLPPSPPVSPVYRAVEPIVTSAHGITTANFKRNGPAHSSMREPRAQPEFRARKYSDNYSDLDQSDDGDYRRSMTDRTRRLSKMRRDFLTSNLHDPSESPFARKGTRATLPSSIEFKLYKFPFAEPYATPTPVRKVRLELGPSDGVDAADKENDDPETETTETKHQSLPVASNNNNTTKIDHQKLFEELVKRYSPQRKPVDWTLPPTKPRVVGSVPKTRGASIDERIVNGDKDAETKDMVNGKHAIPAVKVNDESHDSTISITELAEKNDRVPELSTIQRQMSREDKRPHVDKSTDLSIPALIDKMTAEGQDLESHKNDKKKVKRKRSFIDKLLGRKKDIRSQ</sequence>
<keyword evidence="3" id="KW-1185">Reference proteome</keyword>
<feature type="region of interest" description="Disordered" evidence="1">
    <location>
        <begin position="56"/>
        <end position="112"/>
    </location>
</feature>
<name>A0A8S4EAA6_PLUXY</name>
<gene>
    <name evidence="2" type="ORF">PLXY2_LOCUS4981</name>
</gene>
<proteinExistence type="predicted"/>
<evidence type="ECO:0000313" key="2">
    <source>
        <dbReference type="EMBL" id="CAG9112640.1"/>
    </source>
</evidence>
<feature type="compositionally biased region" description="Basic and acidic residues" evidence="1">
    <location>
        <begin position="70"/>
        <end position="86"/>
    </location>
</feature>
<feature type="compositionally biased region" description="Basic and acidic residues" evidence="1">
    <location>
        <begin position="312"/>
        <end position="325"/>
    </location>
</feature>
<organism evidence="2 3">
    <name type="scientific">Plutella xylostella</name>
    <name type="common">Diamondback moth</name>
    <name type="synonym">Plutella maculipennis</name>
    <dbReference type="NCBI Taxonomy" id="51655"/>
    <lineage>
        <taxon>Eukaryota</taxon>
        <taxon>Metazoa</taxon>
        <taxon>Ecdysozoa</taxon>
        <taxon>Arthropoda</taxon>
        <taxon>Hexapoda</taxon>
        <taxon>Insecta</taxon>
        <taxon>Pterygota</taxon>
        <taxon>Neoptera</taxon>
        <taxon>Endopterygota</taxon>
        <taxon>Lepidoptera</taxon>
        <taxon>Glossata</taxon>
        <taxon>Ditrysia</taxon>
        <taxon>Yponomeutoidea</taxon>
        <taxon>Plutellidae</taxon>
        <taxon>Plutella</taxon>
    </lineage>
</organism>
<dbReference type="AlphaFoldDB" id="A0A8S4EAA6"/>